<evidence type="ECO:0000259" key="5">
    <source>
        <dbReference type="Pfam" id="PF00171"/>
    </source>
</evidence>
<dbReference type="FunFam" id="3.40.605.10:FF:000007">
    <property type="entry name" value="NAD/NADP-dependent betaine aldehyde dehydrogenase"/>
    <property type="match status" value="1"/>
</dbReference>
<comment type="similarity">
    <text evidence="1 4">Belongs to the aldehyde dehydrogenase family.</text>
</comment>
<reference evidence="6 7" key="1">
    <citation type="submission" date="2013-10" db="EMBL/GenBank/DDBJ databases">
        <title>Salinisphaera halophila YIM 95161 Genome Sequencing.</title>
        <authorList>
            <person name="Lai Q."/>
            <person name="Li C."/>
            <person name="Shao Z."/>
        </authorList>
    </citation>
    <scope>NUCLEOTIDE SEQUENCE [LARGE SCALE GENOMIC DNA]</scope>
    <source>
        <strain evidence="6 7">YIM 95161</strain>
    </source>
</reference>
<feature type="domain" description="Aldehyde dehydrogenase" evidence="5">
    <location>
        <begin position="18"/>
        <end position="479"/>
    </location>
</feature>
<dbReference type="SUPFAM" id="SSF53720">
    <property type="entry name" value="ALDH-like"/>
    <property type="match status" value="1"/>
</dbReference>
<dbReference type="FunFam" id="3.40.309.10:FF:000004">
    <property type="entry name" value="Succinate-semialdehyde dehydrogenase I"/>
    <property type="match status" value="1"/>
</dbReference>
<organism evidence="6 7">
    <name type="scientific">Salinisphaera orenii YIM 95161</name>
    <dbReference type="NCBI Taxonomy" id="1051139"/>
    <lineage>
        <taxon>Bacteria</taxon>
        <taxon>Pseudomonadati</taxon>
        <taxon>Pseudomonadota</taxon>
        <taxon>Gammaproteobacteria</taxon>
        <taxon>Salinisphaerales</taxon>
        <taxon>Salinisphaeraceae</taxon>
        <taxon>Salinisphaera</taxon>
    </lineage>
</organism>
<dbReference type="GO" id="GO:0004777">
    <property type="term" value="F:succinate-semialdehyde dehydrogenase (NAD+) activity"/>
    <property type="evidence" value="ECO:0007669"/>
    <property type="project" value="TreeGrafter"/>
</dbReference>
<dbReference type="PANTHER" id="PTHR43353">
    <property type="entry name" value="SUCCINATE-SEMIALDEHYDE DEHYDROGENASE, MITOCHONDRIAL"/>
    <property type="match status" value="1"/>
</dbReference>
<evidence type="ECO:0000313" key="6">
    <source>
        <dbReference type="EMBL" id="ROO25126.1"/>
    </source>
</evidence>
<dbReference type="Gene3D" id="3.40.309.10">
    <property type="entry name" value="Aldehyde Dehydrogenase, Chain A, domain 2"/>
    <property type="match status" value="1"/>
</dbReference>
<proteinExistence type="inferred from homology"/>
<dbReference type="PANTHER" id="PTHR43353:SF5">
    <property type="entry name" value="SUCCINATE-SEMIALDEHYDE DEHYDROGENASE, MITOCHONDRIAL"/>
    <property type="match status" value="1"/>
</dbReference>
<sequence length="483" mass="52181">MIESYLLKNLSGYIDGQWVEADSGATLEVANPANGKTLAEVPKMGSAETQRAIAAAKRALAEPRDIATRREWMEDIRDALVDEKEEIGRILCLEHGKPWKEAQGEVEYAAGFFDYCAKHMDVLEPTELPEKAKDCTWTVHHRPVGVVGLITPWNFPIGMIAKKIAPALAADCPSVIKPAGETPLTMIAMFQLLHERLDLPKGMVNLVMGSSSEIGGELCSSTDVPMLSFTGSTEVGKLLIDQTKDQVKKLGLELGGNAPFIVFDDADLDLAATQLIGNKFRGGGQTCVCANRIYVQSGVYREFTDKVVEKVKALKVGDGMDDNIDVGPLINKAGFEKVQNHVADALSKGAELVAGKHPDELDADKNLFYTPTVITGVTHDMACCREETFGPLVPMIAFDNEDDAVTLGNTTEFGLASYVFTNDAKRAEKTIRGLHFGHCGWNTGTGPAPHAPFGGMKQSGIGREGGDEGMLEFVEAQTVPRGK</sequence>
<dbReference type="PROSITE" id="PS00687">
    <property type="entry name" value="ALDEHYDE_DEHYDR_GLU"/>
    <property type="match status" value="1"/>
</dbReference>
<evidence type="ECO:0000256" key="4">
    <source>
        <dbReference type="RuleBase" id="RU003345"/>
    </source>
</evidence>
<dbReference type="InterPro" id="IPR015590">
    <property type="entry name" value="Aldehyde_DH_dom"/>
</dbReference>
<dbReference type="InterPro" id="IPR016163">
    <property type="entry name" value="Ald_DH_C"/>
</dbReference>
<dbReference type="RefSeq" id="WP_123592252.1">
    <property type="nucleotide sequence ID" value="NZ_AYKF01000121.1"/>
</dbReference>
<evidence type="ECO:0000256" key="3">
    <source>
        <dbReference type="PROSITE-ProRule" id="PRU10007"/>
    </source>
</evidence>
<dbReference type="AlphaFoldDB" id="A0A423PI10"/>
<dbReference type="Gene3D" id="3.40.605.10">
    <property type="entry name" value="Aldehyde Dehydrogenase, Chain A, domain 1"/>
    <property type="match status" value="1"/>
</dbReference>
<feature type="active site" evidence="3">
    <location>
        <position position="253"/>
    </location>
</feature>
<gene>
    <name evidence="6" type="ORF">SAHL_15215</name>
</gene>
<comment type="caution">
    <text evidence="6">The sequence shown here is derived from an EMBL/GenBank/DDBJ whole genome shotgun (WGS) entry which is preliminary data.</text>
</comment>
<accession>A0A423PI10</accession>
<dbReference type="InterPro" id="IPR016162">
    <property type="entry name" value="Ald_DH_N"/>
</dbReference>
<evidence type="ECO:0000313" key="7">
    <source>
        <dbReference type="Proteomes" id="UP000285123"/>
    </source>
</evidence>
<dbReference type="Proteomes" id="UP000285123">
    <property type="component" value="Unassembled WGS sequence"/>
</dbReference>
<evidence type="ECO:0000256" key="2">
    <source>
        <dbReference type="ARBA" id="ARBA00023002"/>
    </source>
</evidence>
<dbReference type="InterPro" id="IPR029510">
    <property type="entry name" value="Ald_DH_CS_GLU"/>
</dbReference>
<dbReference type="InterPro" id="IPR016161">
    <property type="entry name" value="Ald_DH/histidinol_DH"/>
</dbReference>
<dbReference type="GO" id="GO:0009450">
    <property type="term" value="P:gamma-aminobutyric acid catabolic process"/>
    <property type="evidence" value="ECO:0007669"/>
    <property type="project" value="TreeGrafter"/>
</dbReference>
<name>A0A423PI10_9GAMM</name>
<dbReference type="Pfam" id="PF00171">
    <property type="entry name" value="Aldedh"/>
    <property type="match status" value="1"/>
</dbReference>
<dbReference type="CDD" id="cd07103">
    <property type="entry name" value="ALDH_F5_SSADH_GabD"/>
    <property type="match status" value="1"/>
</dbReference>
<dbReference type="OrthoDB" id="9812625at2"/>
<dbReference type="EMBL" id="AYKF01000121">
    <property type="protein sequence ID" value="ROO25126.1"/>
    <property type="molecule type" value="Genomic_DNA"/>
</dbReference>
<protein>
    <submittedName>
        <fullName evidence="6">Succinate-semialdehyde dehydrogenase</fullName>
    </submittedName>
</protein>
<keyword evidence="2 4" id="KW-0560">Oxidoreductase</keyword>
<dbReference type="InterPro" id="IPR050740">
    <property type="entry name" value="Aldehyde_DH_Superfamily"/>
</dbReference>
<evidence type="ECO:0000256" key="1">
    <source>
        <dbReference type="ARBA" id="ARBA00009986"/>
    </source>
</evidence>